<dbReference type="CDD" id="cd06170">
    <property type="entry name" value="LuxR_C_like"/>
    <property type="match status" value="1"/>
</dbReference>
<feature type="signal peptide" evidence="6">
    <location>
        <begin position="1"/>
        <end position="23"/>
    </location>
</feature>
<feature type="domain" description="Response regulatory" evidence="8">
    <location>
        <begin position="288"/>
        <end position="352"/>
    </location>
</feature>
<evidence type="ECO:0000256" key="2">
    <source>
        <dbReference type="ARBA" id="ARBA00023015"/>
    </source>
</evidence>
<keyword evidence="4" id="KW-0804">Transcription</keyword>
<keyword evidence="6" id="KW-0732">Signal</keyword>
<comment type="caution">
    <text evidence="5">Lacks conserved residue(s) required for the propagation of feature annotation.</text>
</comment>
<dbReference type="SUPFAM" id="SSF53474">
    <property type="entry name" value="alpha/beta-Hydrolases"/>
    <property type="match status" value="1"/>
</dbReference>
<dbReference type="InterPro" id="IPR006311">
    <property type="entry name" value="TAT_signal"/>
</dbReference>
<dbReference type="AlphaFoldDB" id="A0A4V2Z7Y0"/>
<keyword evidence="1" id="KW-0597">Phosphoprotein</keyword>
<evidence type="ECO:0000313" key="10">
    <source>
        <dbReference type="Proteomes" id="UP000295136"/>
    </source>
</evidence>
<dbReference type="PROSITE" id="PS00622">
    <property type="entry name" value="HTH_LUXR_1"/>
    <property type="match status" value="1"/>
</dbReference>
<dbReference type="SUPFAM" id="SSF46894">
    <property type="entry name" value="C-terminal effector domain of the bipartite response regulators"/>
    <property type="match status" value="1"/>
</dbReference>
<feature type="chain" id="PRO_5020902328" evidence="6">
    <location>
        <begin position="24"/>
        <end position="453"/>
    </location>
</feature>
<dbReference type="Pfam" id="PF00196">
    <property type="entry name" value="GerE"/>
    <property type="match status" value="1"/>
</dbReference>
<dbReference type="PROSITE" id="PS51318">
    <property type="entry name" value="TAT"/>
    <property type="match status" value="1"/>
</dbReference>
<dbReference type="PRINTS" id="PR00038">
    <property type="entry name" value="HTHLUXR"/>
</dbReference>
<evidence type="ECO:0000256" key="4">
    <source>
        <dbReference type="ARBA" id="ARBA00023163"/>
    </source>
</evidence>
<evidence type="ECO:0000313" key="9">
    <source>
        <dbReference type="EMBL" id="TDE38226.1"/>
    </source>
</evidence>
<evidence type="ECO:0000256" key="5">
    <source>
        <dbReference type="PROSITE-ProRule" id="PRU00169"/>
    </source>
</evidence>
<dbReference type="InterPro" id="IPR001789">
    <property type="entry name" value="Sig_transdc_resp-reg_receiver"/>
</dbReference>
<dbReference type="InterPro" id="IPR016032">
    <property type="entry name" value="Sig_transdc_resp-reg_C-effctor"/>
</dbReference>
<dbReference type="GO" id="GO:0003677">
    <property type="term" value="F:DNA binding"/>
    <property type="evidence" value="ECO:0007669"/>
    <property type="project" value="UniProtKB-KW"/>
</dbReference>
<feature type="domain" description="HTH luxR-type" evidence="7">
    <location>
        <begin position="381"/>
        <end position="446"/>
    </location>
</feature>
<accession>A0A4V2Z7Y0</accession>
<proteinExistence type="predicted"/>
<dbReference type="PROSITE" id="PS50110">
    <property type="entry name" value="RESPONSE_REGULATORY"/>
    <property type="match status" value="1"/>
</dbReference>
<dbReference type="GO" id="GO:0006355">
    <property type="term" value="P:regulation of DNA-templated transcription"/>
    <property type="evidence" value="ECO:0007669"/>
    <property type="project" value="InterPro"/>
</dbReference>
<dbReference type="InterPro" id="IPR011006">
    <property type="entry name" value="CheY-like_superfamily"/>
</dbReference>
<dbReference type="InterPro" id="IPR000792">
    <property type="entry name" value="Tscrpt_reg_LuxR_C"/>
</dbReference>
<dbReference type="InterPro" id="IPR010427">
    <property type="entry name" value="DUF1023"/>
</dbReference>
<dbReference type="Gene3D" id="3.40.50.2300">
    <property type="match status" value="1"/>
</dbReference>
<dbReference type="SMART" id="SM00421">
    <property type="entry name" value="HTH_LUXR"/>
    <property type="match status" value="1"/>
</dbReference>
<dbReference type="GO" id="GO:0000160">
    <property type="term" value="P:phosphorelay signal transduction system"/>
    <property type="evidence" value="ECO:0007669"/>
    <property type="project" value="InterPro"/>
</dbReference>
<evidence type="ECO:0000259" key="8">
    <source>
        <dbReference type="PROSITE" id="PS50110"/>
    </source>
</evidence>
<evidence type="ECO:0000256" key="3">
    <source>
        <dbReference type="ARBA" id="ARBA00023125"/>
    </source>
</evidence>
<evidence type="ECO:0000259" key="7">
    <source>
        <dbReference type="PROSITE" id="PS50043"/>
    </source>
</evidence>
<evidence type="ECO:0000256" key="1">
    <source>
        <dbReference type="ARBA" id="ARBA00022553"/>
    </source>
</evidence>
<dbReference type="Pfam" id="PF00072">
    <property type="entry name" value="Response_reg"/>
    <property type="match status" value="1"/>
</dbReference>
<dbReference type="SUPFAM" id="SSF52172">
    <property type="entry name" value="CheY-like"/>
    <property type="match status" value="1"/>
</dbReference>
<dbReference type="Pfam" id="PF06259">
    <property type="entry name" value="Abhydrolase_8"/>
    <property type="match status" value="1"/>
</dbReference>
<dbReference type="PROSITE" id="PS50043">
    <property type="entry name" value="HTH_LUXR_2"/>
    <property type="match status" value="1"/>
</dbReference>
<comment type="caution">
    <text evidence="9">The sequence shown here is derived from an EMBL/GenBank/DDBJ whole genome shotgun (WGS) entry which is preliminary data.</text>
</comment>
<dbReference type="Proteomes" id="UP000295136">
    <property type="component" value="Unassembled WGS sequence"/>
</dbReference>
<keyword evidence="3" id="KW-0238">DNA-binding</keyword>
<dbReference type="EMBL" id="SMLD01000121">
    <property type="protein sequence ID" value="TDE38226.1"/>
    <property type="molecule type" value="Genomic_DNA"/>
</dbReference>
<name>A0A4V2Z7Y0_9ACTN</name>
<reference evidence="9 10" key="1">
    <citation type="submission" date="2019-03" db="EMBL/GenBank/DDBJ databases">
        <title>Draft genome sequences of novel Actinobacteria.</title>
        <authorList>
            <person name="Sahin N."/>
            <person name="Ay H."/>
            <person name="Saygin H."/>
        </authorList>
    </citation>
    <scope>NUCLEOTIDE SEQUENCE [LARGE SCALE GENOMIC DNA]</scope>
    <source>
        <strain evidence="9 10">6K102</strain>
    </source>
</reference>
<keyword evidence="2" id="KW-0805">Transcription regulation</keyword>
<dbReference type="PANTHER" id="PTHR43214:SF24">
    <property type="entry name" value="TRANSCRIPTIONAL REGULATORY PROTEIN NARL-RELATED"/>
    <property type="match status" value="1"/>
</dbReference>
<evidence type="ECO:0000256" key="6">
    <source>
        <dbReference type="SAM" id="SignalP"/>
    </source>
</evidence>
<protein>
    <submittedName>
        <fullName evidence="9">Response regulator</fullName>
    </submittedName>
</protein>
<keyword evidence="10" id="KW-1185">Reference proteome</keyword>
<dbReference type="InterPro" id="IPR039420">
    <property type="entry name" value="WalR-like"/>
</dbReference>
<gene>
    <name evidence="9" type="ORF">E1295_33845</name>
</gene>
<dbReference type="Gene3D" id="3.40.50.1820">
    <property type="entry name" value="alpha/beta hydrolase"/>
    <property type="match status" value="1"/>
</dbReference>
<organism evidence="9 10">
    <name type="scientific">Nonomuraea mesophila</name>
    <dbReference type="NCBI Taxonomy" id="2530382"/>
    <lineage>
        <taxon>Bacteria</taxon>
        <taxon>Bacillati</taxon>
        <taxon>Actinomycetota</taxon>
        <taxon>Actinomycetes</taxon>
        <taxon>Streptosporangiales</taxon>
        <taxon>Streptosporangiaceae</taxon>
        <taxon>Nonomuraea</taxon>
    </lineage>
</organism>
<dbReference type="CDD" id="cd17535">
    <property type="entry name" value="REC_NarL-like"/>
    <property type="match status" value="1"/>
</dbReference>
<dbReference type="InterPro" id="IPR058245">
    <property type="entry name" value="NreC/VraR/RcsB-like_REC"/>
</dbReference>
<dbReference type="InterPro" id="IPR029058">
    <property type="entry name" value="AB_hydrolase_fold"/>
</dbReference>
<dbReference type="PANTHER" id="PTHR43214">
    <property type="entry name" value="TWO-COMPONENT RESPONSE REGULATOR"/>
    <property type="match status" value="1"/>
</dbReference>
<sequence>MATRRRGSMRRALLTTLVTAALAAPVSGVTRPGAVPSPAPAPVAPLAGTTPAALAARYAAGRVEILAAERAAARLGHRWRAARLRELADPSRRFLSFDGRDGGRAVEVLGDLATAERIAVMVPGAGIDLDKYGMLRGGSLRLHAALGDRSAVVAWLGYATPSSVSLQAVTPHRAAGAAPRLRAFVQELRAARPGARVTLLCHSYGSVVCGLAAPGLDVAAIVMFGSPGAGVPDAAAMRTPATVWAGRTAGDWTAHLPHLSAGLPFVTVGLGADPVSPRFGARIFAAGRMPEMSGIEATRRIAGRPEADVKVLVLTTFDLDDYVYEALRAGASGFLLKEASAADLAHAVRVVAAGDALLAPNVTKRLIAEFSRMSGAPRAPLKERVSDLTERETEVLALIAQGLSNAEIAERLVVAEQTVKTHVSRILVKLRLRDRTQAAVFAYETGLVRPSGY</sequence>